<dbReference type="GO" id="GO:0005737">
    <property type="term" value="C:cytoplasm"/>
    <property type="evidence" value="ECO:0007669"/>
    <property type="project" value="TreeGrafter"/>
</dbReference>
<dbReference type="RefSeq" id="XP_006649349.1">
    <property type="nucleotide sequence ID" value="XM_006649286.3"/>
</dbReference>
<dbReference type="SFLD" id="SFLDG00358">
    <property type="entry name" value="Main_(cytGST)"/>
    <property type="match status" value="1"/>
</dbReference>
<dbReference type="AlphaFoldDB" id="J3LJP8"/>
<dbReference type="KEGG" id="obr:102711677"/>
<evidence type="ECO:0000259" key="7">
    <source>
        <dbReference type="PROSITE" id="PS50404"/>
    </source>
</evidence>
<evidence type="ECO:0000256" key="1">
    <source>
        <dbReference type="ARBA" id="ARBA00010128"/>
    </source>
</evidence>
<dbReference type="STRING" id="4533.J3LJP8"/>
<dbReference type="InterPro" id="IPR010987">
    <property type="entry name" value="Glutathione-S-Trfase_C-like"/>
</dbReference>
<dbReference type="SUPFAM" id="SSF52833">
    <property type="entry name" value="Thioredoxin-like"/>
    <property type="match status" value="1"/>
</dbReference>
<dbReference type="GO" id="GO:0006749">
    <property type="term" value="P:glutathione metabolic process"/>
    <property type="evidence" value="ECO:0007669"/>
    <property type="project" value="TreeGrafter"/>
</dbReference>
<proteinExistence type="inferred from homology"/>
<dbReference type="EC" id="2.5.1.18" evidence="2"/>
<protein>
    <recommendedName>
        <fullName evidence="2">glutathione transferase</fullName>
        <ecNumber evidence="2">2.5.1.18</ecNumber>
    </recommendedName>
</protein>
<evidence type="ECO:0000256" key="4">
    <source>
        <dbReference type="ARBA" id="ARBA00047960"/>
    </source>
</evidence>
<evidence type="ECO:0000256" key="5">
    <source>
        <dbReference type="SAM" id="Coils"/>
    </source>
</evidence>
<evidence type="ECO:0000259" key="8">
    <source>
        <dbReference type="PROSITE" id="PS50405"/>
    </source>
</evidence>
<dbReference type="GeneID" id="102711677"/>
<name>J3LJP8_ORYBR</name>
<feature type="region of interest" description="Disordered" evidence="6">
    <location>
        <begin position="275"/>
        <end position="315"/>
    </location>
</feature>
<dbReference type="Gramene" id="OB03G12740.1">
    <property type="protein sequence ID" value="OB03G12740.1"/>
    <property type="gene ID" value="OB03G12740"/>
</dbReference>
<dbReference type="PANTHER" id="PTHR43900">
    <property type="entry name" value="GLUTATHIONE S-TRANSFERASE RHO"/>
    <property type="match status" value="1"/>
</dbReference>
<dbReference type="EnsemblPlants" id="OB03G12740.1">
    <property type="protein sequence ID" value="OB03G12740.1"/>
    <property type="gene ID" value="OB03G12740"/>
</dbReference>
<dbReference type="OMA" id="RDTWQYV"/>
<dbReference type="Gene3D" id="3.40.30.10">
    <property type="entry name" value="Glutaredoxin"/>
    <property type="match status" value="1"/>
</dbReference>
<dbReference type="PANTHER" id="PTHR43900:SF38">
    <property type="entry name" value="GLUTATHIONE S-TRANSFERASE, N-TERMINAL DOMAIN CONTAINING PROTEIN, EXPRESSED"/>
    <property type="match status" value="1"/>
</dbReference>
<dbReference type="InterPro" id="IPR036249">
    <property type="entry name" value="Thioredoxin-like_sf"/>
</dbReference>
<comment type="catalytic activity">
    <reaction evidence="4">
        <text>RX + glutathione = an S-substituted glutathione + a halide anion + H(+)</text>
        <dbReference type="Rhea" id="RHEA:16437"/>
        <dbReference type="ChEBI" id="CHEBI:15378"/>
        <dbReference type="ChEBI" id="CHEBI:16042"/>
        <dbReference type="ChEBI" id="CHEBI:17792"/>
        <dbReference type="ChEBI" id="CHEBI:57925"/>
        <dbReference type="ChEBI" id="CHEBI:90779"/>
        <dbReference type="EC" id="2.5.1.18"/>
    </reaction>
</comment>
<dbReference type="InterPro" id="IPR004046">
    <property type="entry name" value="GST_C"/>
</dbReference>
<sequence length="315" mass="35422">MAPASVKVFGSPTSAEVARVLMCLFEKDVEFQLVRVDAYRGPHRMPQYLKLQPRGEALTFEDDNLTLSESRGILRHIAHKYAKQGNPDLIGTGALERASIEQWLQTEAQSFDVPSAEMVYSLAFLPASLPKQNDNGNCNGRGVVQAVNASSKRVAAGAPEGNPAASGGINGSKQQKEEEMRKLFEKSKKDLEKLLDIYEQRLEEANYLAGDKFTIADLSHLPNADRLASDPRSRRMFEARKNVSRWWNKISSRESWEYVKSLQRPPSTVIDAHATDGQHQHAPHAGEQHHGSNNHQHQQQQQHYRNEQVENYSTN</sequence>
<organism evidence="9">
    <name type="scientific">Oryza brachyantha</name>
    <name type="common">malo sina</name>
    <dbReference type="NCBI Taxonomy" id="4533"/>
    <lineage>
        <taxon>Eukaryota</taxon>
        <taxon>Viridiplantae</taxon>
        <taxon>Streptophyta</taxon>
        <taxon>Embryophyta</taxon>
        <taxon>Tracheophyta</taxon>
        <taxon>Spermatophyta</taxon>
        <taxon>Magnoliopsida</taxon>
        <taxon>Liliopsida</taxon>
        <taxon>Poales</taxon>
        <taxon>Poaceae</taxon>
        <taxon>BOP clade</taxon>
        <taxon>Oryzoideae</taxon>
        <taxon>Oryzeae</taxon>
        <taxon>Oryzinae</taxon>
        <taxon>Oryza</taxon>
    </lineage>
</organism>
<dbReference type="FunFam" id="1.20.1050.10:FF:000042">
    <property type="entry name" value="Glutathione S-transferase F9"/>
    <property type="match status" value="1"/>
</dbReference>
<dbReference type="eggNOG" id="KOG0867">
    <property type="taxonomic scope" value="Eukaryota"/>
</dbReference>
<dbReference type="SUPFAM" id="SSF47616">
    <property type="entry name" value="GST C-terminal domain-like"/>
    <property type="match status" value="1"/>
</dbReference>
<feature type="compositionally biased region" description="Basic and acidic residues" evidence="6">
    <location>
        <begin position="275"/>
        <end position="290"/>
    </location>
</feature>
<keyword evidence="5" id="KW-0175">Coiled coil</keyword>
<dbReference type="GO" id="GO:0043295">
    <property type="term" value="F:glutathione binding"/>
    <property type="evidence" value="ECO:0007669"/>
    <property type="project" value="TreeGrafter"/>
</dbReference>
<evidence type="ECO:0000256" key="3">
    <source>
        <dbReference type="ARBA" id="ARBA00022679"/>
    </source>
</evidence>
<keyword evidence="3" id="KW-0808">Transferase</keyword>
<feature type="coiled-coil region" evidence="5">
    <location>
        <begin position="181"/>
        <end position="208"/>
    </location>
</feature>
<evidence type="ECO:0000313" key="9">
    <source>
        <dbReference type="EnsemblPlants" id="OB03G12740.1"/>
    </source>
</evidence>
<dbReference type="Gene3D" id="1.20.1050.10">
    <property type="match status" value="2"/>
</dbReference>
<reference evidence="9" key="1">
    <citation type="journal article" date="2013" name="Nat. Commun.">
        <title>Whole-genome sequencing of Oryza brachyantha reveals mechanisms underlying Oryza genome evolution.</title>
        <authorList>
            <person name="Chen J."/>
            <person name="Huang Q."/>
            <person name="Gao D."/>
            <person name="Wang J."/>
            <person name="Lang Y."/>
            <person name="Liu T."/>
            <person name="Li B."/>
            <person name="Bai Z."/>
            <person name="Luis Goicoechea J."/>
            <person name="Liang C."/>
            <person name="Chen C."/>
            <person name="Zhang W."/>
            <person name="Sun S."/>
            <person name="Liao Y."/>
            <person name="Zhang X."/>
            <person name="Yang L."/>
            <person name="Song C."/>
            <person name="Wang M."/>
            <person name="Shi J."/>
            <person name="Liu G."/>
            <person name="Liu J."/>
            <person name="Zhou H."/>
            <person name="Zhou W."/>
            <person name="Yu Q."/>
            <person name="An N."/>
            <person name="Chen Y."/>
            <person name="Cai Q."/>
            <person name="Wang B."/>
            <person name="Liu B."/>
            <person name="Min J."/>
            <person name="Huang Y."/>
            <person name="Wu H."/>
            <person name="Li Z."/>
            <person name="Zhang Y."/>
            <person name="Yin Y."/>
            <person name="Song W."/>
            <person name="Jiang J."/>
            <person name="Jackson S.A."/>
            <person name="Wing R.A."/>
            <person name="Wang J."/>
            <person name="Chen M."/>
        </authorList>
    </citation>
    <scope>NUCLEOTIDE SEQUENCE [LARGE SCALE GENOMIC DNA]</scope>
    <source>
        <strain evidence="9">cv. IRGC 101232</strain>
    </source>
</reference>
<dbReference type="FunFam" id="3.40.30.10:FF:000016">
    <property type="entry name" value="Glutathione S-transferase F2"/>
    <property type="match status" value="1"/>
</dbReference>
<dbReference type="PROSITE" id="PS50405">
    <property type="entry name" value="GST_CTER"/>
    <property type="match status" value="1"/>
</dbReference>
<dbReference type="GO" id="GO:0004364">
    <property type="term" value="F:glutathione transferase activity"/>
    <property type="evidence" value="ECO:0007669"/>
    <property type="project" value="UniProtKB-EC"/>
</dbReference>
<evidence type="ECO:0000313" key="10">
    <source>
        <dbReference type="Proteomes" id="UP000006038"/>
    </source>
</evidence>
<dbReference type="InterPro" id="IPR004045">
    <property type="entry name" value="Glutathione_S-Trfase_N"/>
</dbReference>
<gene>
    <name evidence="9" type="primary">LOC102711677</name>
</gene>
<dbReference type="Pfam" id="PF00043">
    <property type="entry name" value="GST_C"/>
    <property type="match status" value="1"/>
</dbReference>
<feature type="domain" description="GST C-terminal" evidence="8">
    <location>
        <begin position="93"/>
        <end position="269"/>
    </location>
</feature>
<dbReference type="Proteomes" id="UP000006038">
    <property type="component" value="Chromosome 3"/>
</dbReference>
<dbReference type="OrthoDB" id="249703at2759"/>
<accession>J3LJP8</accession>
<dbReference type="InterPro" id="IPR036282">
    <property type="entry name" value="Glutathione-S-Trfase_C_sf"/>
</dbReference>
<feature type="domain" description="GST N-terminal" evidence="7">
    <location>
        <begin position="4"/>
        <end position="85"/>
    </location>
</feature>
<reference evidence="9" key="2">
    <citation type="submission" date="2013-04" db="UniProtKB">
        <authorList>
            <consortium name="EnsemblPlants"/>
        </authorList>
    </citation>
    <scope>IDENTIFICATION</scope>
</reference>
<feature type="region of interest" description="Disordered" evidence="6">
    <location>
        <begin position="154"/>
        <end position="180"/>
    </location>
</feature>
<dbReference type="Pfam" id="PF02798">
    <property type="entry name" value="GST_N"/>
    <property type="match status" value="1"/>
</dbReference>
<dbReference type="InterPro" id="IPR040079">
    <property type="entry name" value="Glutathione_S-Trfase"/>
</dbReference>
<evidence type="ECO:0000256" key="6">
    <source>
        <dbReference type="SAM" id="MobiDB-lite"/>
    </source>
</evidence>
<comment type="similarity">
    <text evidence="1">Belongs to the GST superfamily. Phi family.</text>
</comment>
<keyword evidence="10" id="KW-1185">Reference proteome</keyword>
<feature type="compositionally biased region" description="Low complexity" evidence="6">
    <location>
        <begin position="291"/>
        <end position="303"/>
    </location>
</feature>
<evidence type="ECO:0000256" key="2">
    <source>
        <dbReference type="ARBA" id="ARBA00012452"/>
    </source>
</evidence>
<dbReference type="PROSITE" id="PS50404">
    <property type="entry name" value="GST_NTER"/>
    <property type="match status" value="1"/>
</dbReference>
<dbReference type="HOGENOM" id="CLU_011226_5_5_1"/>
<dbReference type="SFLD" id="SFLDS00019">
    <property type="entry name" value="Glutathione_Transferase_(cytos"/>
    <property type="match status" value="1"/>
</dbReference>